<name>A0ABU1QU14_9BACT</name>
<dbReference type="EMBL" id="JAVDTI010000002">
    <property type="protein sequence ID" value="MDR6804658.1"/>
    <property type="molecule type" value="Genomic_DNA"/>
</dbReference>
<proteinExistence type="predicted"/>
<dbReference type="Proteomes" id="UP001264980">
    <property type="component" value="Unassembled WGS sequence"/>
</dbReference>
<organism evidence="1 2">
    <name type="scientific">Dyadobacter fermentans</name>
    <dbReference type="NCBI Taxonomy" id="94254"/>
    <lineage>
        <taxon>Bacteria</taxon>
        <taxon>Pseudomonadati</taxon>
        <taxon>Bacteroidota</taxon>
        <taxon>Cytophagia</taxon>
        <taxon>Cytophagales</taxon>
        <taxon>Spirosomataceae</taxon>
        <taxon>Dyadobacter</taxon>
    </lineage>
</organism>
<reference evidence="1 2" key="1">
    <citation type="submission" date="2023-07" db="EMBL/GenBank/DDBJ databases">
        <title>Sorghum-associated microbial communities from plants grown in Nebraska, USA.</title>
        <authorList>
            <person name="Schachtman D."/>
        </authorList>
    </citation>
    <scope>NUCLEOTIDE SEQUENCE [LARGE SCALE GENOMIC DNA]</scope>
    <source>
        <strain evidence="1 2">BE57</strain>
    </source>
</reference>
<evidence type="ECO:0000313" key="2">
    <source>
        <dbReference type="Proteomes" id="UP001264980"/>
    </source>
</evidence>
<comment type="caution">
    <text evidence="1">The sequence shown here is derived from an EMBL/GenBank/DDBJ whole genome shotgun (WGS) entry which is preliminary data.</text>
</comment>
<sequence length="36" mass="3852">MSNSFPGSVTFLCTALALILANVFFEVFDEAVGGFH</sequence>
<keyword evidence="2" id="KW-1185">Reference proteome</keyword>
<evidence type="ECO:0000313" key="1">
    <source>
        <dbReference type="EMBL" id="MDR6804658.1"/>
    </source>
</evidence>
<gene>
    <name evidence="1" type="ORF">J2W84_001704</name>
</gene>
<accession>A0ABU1QU14</accession>
<protein>
    <submittedName>
        <fullName evidence="1">Uncharacterized protein</fullName>
    </submittedName>
</protein>